<dbReference type="Gene3D" id="3.40.630.10">
    <property type="entry name" value="Zn peptidases"/>
    <property type="match status" value="1"/>
</dbReference>
<feature type="transmembrane region" description="Helical" evidence="2">
    <location>
        <begin position="398"/>
        <end position="417"/>
    </location>
</feature>
<feature type="transmembrane region" description="Helical" evidence="2">
    <location>
        <begin position="356"/>
        <end position="378"/>
    </location>
</feature>
<dbReference type="Pfam" id="PF04389">
    <property type="entry name" value="Peptidase_M28"/>
    <property type="match status" value="1"/>
</dbReference>
<feature type="transmembrane region" description="Helical" evidence="2">
    <location>
        <begin position="526"/>
        <end position="549"/>
    </location>
</feature>
<keyword evidence="5" id="KW-1185">Reference proteome</keyword>
<feature type="domain" description="Peptidase M28" evidence="3">
    <location>
        <begin position="101"/>
        <end position="233"/>
    </location>
</feature>
<reference evidence="4 5" key="1">
    <citation type="submission" date="2023-11" db="EMBL/GenBank/DDBJ databases">
        <authorList>
            <person name="Xu M."/>
            <person name="Jiang T."/>
        </authorList>
    </citation>
    <scope>NUCLEOTIDE SEQUENCE [LARGE SCALE GENOMIC DNA]</scope>
    <source>
        <strain evidence="4 5">SD</strain>
    </source>
</reference>
<feature type="transmembrane region" description="Helical" evidence="2">
    <location>
        <begin position="486"/>
        <end position="506"/>
    </location>
</feature>
<feature type="region of interest" description="Disordered" evidence="1">
    <location>
        <begin position="554"/>
        <end position="580"/>
    </location>
</feature>
<evidence type="ECO:0000259" key="3">
    <source>
        <dbReference type="Pfam" id="PF04389"/>
    </source>
</evidence>
<keyword evidence="2" id="KW-1133">Transmembrane helix</keyword>
<dbReference type="EMBL" id="JAXAVX010000003">
    <property type="protein sequence ID" value="MDX8151747.1"/>
    <property type="molecule type" value="Genomic_DNA"/>
</dbReference>
<evidence type="ECO:0000313" key="4">
    <source>
        <dbReference type="EMBL" id="MDX8151747.1"/>
    </source>
</evidence>
<feature type="transmembrane region" description="Helical" evidence="2">
    <location>
        <begin position="437"/>
        <end position="455"/>
    </location>
</feature>
<evidence type="ECO:0000256" key="2">
    <source>
        <dbReference type="SAM" id="Phobius"/>
    </source>
</evidence>
<feature type="transmembrane region" description="Helical" evidence="2">
    <location>
        <begin position="461"/>
        <end position="479"/>
    </location>
</feature>
<evidence type="ECO:0000313" key="5">
    <source>
        <dbReference type="Proteomes" id="UP001277761"/>
    </source>
</evidence>
<organism evidence="4 5">
    <name type="scientific">Patulibacter brassicae</name>
    <dbReference type="NCBI Taxonomy" id="1705717"/>
    <lineage>
        <taxon>Bacteria</taxon>
        <taxon>Bacillati</taxon>
        <taxon>Actinomycetota</taxon>
        <taxon>Thermoleophilia</taxon>
        <taxon>Solirubrobacterales</taxon>
        <taxon>Patulibacteraceae</taxon>
        <taxon>Patulibacter</taxon>
    </lineage>
</organism>
<keyword evidence="2" id="KW-0472">Membrane</keyword>
<gene>
    <name evidence="4" type="ORF">SK069_09095</name>
</gene>
<dbReference type="InterPro" id="IPR007484">
    <property type="entry name" value="Peptidase_M28"/>
</dbReference>
<feature type="compositionally biased region" description="Basic and acidic residues" evidence="1">
    <location>
        <begin position="569"/>
        <end position="580"/>
    </location>
</feature>
<dbReference type="RefSeq" id="WP_319953901.1">
    <property type="nucleotide sequence ID" value="NZ_JAXAVX010000003.1"/>
</dbReference>
<dbReference type="Proteomes" id="UP001277761">
    <property type="component" value="Unassembled WGS sequence"/>
</dbReference>
<feature type="transmembrane region" description="Helical" evidence="2">
    <location>
        <begin position="320"/>
        <end position="344"/>
    </location>
</feature>
<keyword evidence="2" id="KW-0812">Transmembrane</keyword>
<sequence length="580" mass="59718">MALRVGIGAVLLAVLIAAFSLRPTPRPLTGGLGGQTFDASAASRQLDELAQRYPSRRAGSSGDALLATRMAAELRRALPTASIDRDRFRADTPDGSRELENVSATVRGRPGPGLVVVAHRDALEPGSKAELSGTAALLALARAVGESRFDHTIQFVSTSGASGGGLTGATRLARTLRGQAAAVLVLGDVSGPPSRTPEVVTWSNRGPSAPLRLQRSVVAAMRQEGLAVSPQAGPWSQIVRRSLPATVGEQGELNQARIPAVLVTSGSAVPPAADAPVEAPRMGAYGRAVLRTLHALDRTRVGVGAPQTELAIVGRLLPQWSLQVLLLALVLPLLFPAVVVALTLARDGHPLLPGAAWAAGCATGPLVAGLLAIGLGRIGIVSPAVPAPFAGPALELGVGSWALVVLLAAILVTTVVLSRPRLAREAPGPDEPTPVAVATAVFAALVAVVLTLVVLEPLAAILLVPALLAWPAALSLPMLRPLHRWLLLGTGALLPLAALVSVSGALDVGVVDLPWWLVLLVAGGQITPVAMLLTSVVLGALLATTLMLLPRGRRPRGRAAAPGRGPRRRRDDAPLLVEDR</sequence>
<proteinExistence type="predicted"/>
<name>A0ABU4VIU5_9ACTN</name>
<accession>A0ABU4VIU5</accession>
<protein>
    <submittedName>
        <fullName evidence="4">M28 family peptidase</fullName>
    </submittedName>
</protein>
<dbReference type="SUPFAM" id="SSF53187">
    <property type="entry name" value="Zn-dependent exopeptidases"/>
    <property type="match status" value="1"/>
</dbReference>
<comment type="caution">
    <text evidence="4">The sequence shown here is derived from an EMBL/GenBank/DDBJ whole genome shotgun (WGS) entry which is preliminary data.</text>
</comment>
<evidence type="ECO:0000256" key="1">
    <source>
        <dbReference type="SAM" id="MobiDB-lite"/>
    </source>
</evidence>